<feature type="domain" description="MADS-box" evidence="6">
    <location>
        <begin position="1"/>
        <end position="52"/>
    </location>
</feature>
<dbReference type="GO" id="GO:0046983">
    <property type="term" value="F:protein dimerization activity"/>
    <property type="evidence" value="ECO:0007669"/>
    <property type="project" value="InterPro"/>
</dbReference>
<evidence type="ECO:0000256" key="5">
    <source>
        <dbReference type="ARBA" id="ARBA00023242"/>
    </source>
</evidence>
<evidence type="ECO:0000256" key="2">
    <source>
        <dbReference type="ARBA" id="ARBA00023015"/>
    </source>
</evidence>
<reference evidence="7" key="1">
    <citation type="submission" date="2023-03" db="EMBL/GenBank/DDBJ databases">
        <authorList>
            <person name="Julca I."/>
        </authorList>
    </citation>
    <scope>NUCLEOTIDE SEQUENCE</scope>
</reference>
<accession>A0AAV1EGK4</accession>
<evidence type="ECO:0000259" key="6">
    <source>
        <dbReference type="PROSITE" id="PS50066"/>
    </source>
</evidence>
<sequence>MGRTKLEISQISKESTRYKIFKNRKDSLFKKLLEITTLCDLDACMILYPLRGGKCSETIHREIWPDNLTKVSKLINDYGAHYSANINVSASLSFTLTDFYRLRKDKIQKEIKKHLNKEMEMLYPTSIGSMTNTDDQWRELPSKLDSRLNNVKRKMDSIEGSQNKFGIKDGYQLFRQQPQQQMVTYENCNSHANNTITTTRSSMPPPTTLGQNNTIDQWPVNVSPFLEKKSDYNLVPPALLYQDNQNRNASMGKPQIACPKNDHYYSGYSNGTSLSSSNYHGQYVPLKQEIIPYANYYGSSSDVSQIQNNVNYGSYGYPRFPGLAGSSYQQHPIVADDGRCSCSTCSRFAFFGGRGI</sequence>
<dbReference type="SUPFAM" id="SSF55455">
    <property type="entry name" value="SRF-like"/>
    <property type="match status" value="1"/>
</dbReference>
<dbReference type="GO" id="GO:0003677">
    <property type="term" value="F:DNA binding"/>
    <property type="evidence" value="ECO:0007669"/>
    <property type="project" value="UniProtKB-KW"/>
</dbReference>
<dbReference type="Proteomes" id="UP001161247">
    <property type="component" value="Chromosome 9"/>
</dbReference>
<evidence type="ECO:0000313" key="8">
    <source>
        <dbReference type="Proteomes" id="UP001161247"/>
    </source>
</evidence>
<dbReference type="InterPro" id="IPR002100">
    <property type="entry name" value="TF_MADSbox"/>
</dbReference>
<dbReference type="SMART" id="SM00432">
    <property type="entry name" value="MADS"/>
    <property type="match status" value="1"/>
</dbReference>
<evidence type="ECO:0000256" key="4">
    <source>
        <dbReference type="ARBA" id="ARBA00023163"/>
    </source>
</evidence>
<proteinExistence type="predicted"/>
<gene>
    <name evidence="7" type="ORF">OLC1_LOCUS24669</name>
</gene>
<evidence type="ECO:0000256" key="3">
    <source>
        <dbReference type="ARBA" id="ARBA00023125"/>
    </source>
</evidence>
<evidence type="ECO:0000256" key="1">
    <source>
        <dbReference type="ARBA" id="ARBA00004123"/>
    </source>
</evidence>
<dbReference type="AlphaFoldDB" id="A0AAV1EGK4"/>
<keyword evidence="2" id="KW-0805">Transcription regulation</keyword>
<keyword evidence="3" id="KW-0238">DNA-binding</keyword>
<keyword evidence="8" id="KW-1185">Reference proteome</keyword>
<organism evidence="7 8">
    <name type="scientific">Oldenlandia corymbosa var. corymbosa</name>
    <dbReference type="NCBI Taxonomy" id="529605"/>
    <lineage>
        <taxon>Eukaryota</taxon>
        <taxon>Viridiplantae</taxon>
        <taxon>Streptophyta</taxon>
        <taxon>Embryophyta</taxon>
        <taxon>Tracheophyta</taxon>
        <taxon>Spermatophyta</taxon>
        <taxon>Magnoliopsida</taxon>
        <taxon>eudicotyledons</taxon>
        <taxon>Gunneridae</taxon>
        <taxon>Pentapetalae</taxon>
        <taxon>asterids</taxon>
        <taxon>lamiids</taxon>
        <taxon>Gentianales</taxon>
        <taxon>Rubiaceae</taxon>
        <taxon>Rubioideae</taxon>
        <taxon>Spermacoceae</taxon>
        <taxon>Hedyotis-Oldenlandia complex</taxon>
        <taxon>Oldenlandia</taxon>
    </lineage>
</organism>
<dbReference type="PROSITE" id="PS50066">
    <property type="entry name" value="MADS_BOX_2"/>
    <property type="match status" value="1"/>
</dbReference>
<name>A0AAV1EGK4_OLDCO</name>
<protein>
    <submittedName>
        <fullName evidence="7">OLC1v1020524C1</fullName>
    </submittedName>
</protein>
<dbReference type="Pfam" id="PF00319">
    <property type="entry name" value="SRF-TF"/>
    <property type="match status" value="1"/>
</dbReference>
<keyword evidence="5" id="KW-0539">Nucleus</keyword>
<comment type="subcellular location">
    <subcellularLocation>
        <location evidence="1">Nucleus</location>
    </subcellularLocation>
</comment>
<dbReference type="InterPro" id="IPR036879">
    <property type="entry name" value="TF_MADSbox_sf"/>
</dbReference>
<keyword evidence="4" id="KW-0804">Transcription</keyword>
<evidence type="ECO:0000313" key="7">
    <source>
        <dbReference type="EMBL" id="CAI9118897.1"/>
    </source>
</evidence>
<dbReference type="EMBL" id="OX459126">
    <property type="protein sequence ID" value="CAI9118897.1"/>
    <property type="molecule type" value="Genomic_DNA"/>
</dbReference>
<dbReference type="GO" id="GO:0005634">
    <property type="term" value="C:nucleus"/>
    <property type="evidence" value="ECO:0007669"/>
    <property type="project" value="UniProtKB-SubCell"/>
</dbReference>
<dbReference type="Gene3D" id="3.40.1810.10">
    <property type="entry name" value="Transcription factor, MADS-box"/>
    <property type="match status" value="1"/>
</dbReference>